<evidence type="ECO:0000259" key="1">
    <source>
        <dbReference type="PROSITE" id="PS50011"/>
    </source>
</evidence>
<dbReference type="AlphaFoldDB" id="A0A2N1P469"/>
<organism evidence="2 3">
    <name type="scientific">Rhizophagus irregularis</name>
    <dbReference type="NCBI Taxonomy" id="588596"/>
    <lineage>
        <taxon>Eukaryota</taxon>
        <taxon>Fungi</taxon>
        <taxon>Fungi incertae sedis</taxon>
        <taxon>Mucoromycota</taxon>
        <taxon>Glomeromycotina</taxon>
        <taxon>Glomeromycetes</taxon>
        <taxon>Glomerales</taxon>
        <taxon>Glomeraceae</taxon>
        <taxon>Rhizophagus</taxon>
    </lineage>
</organism>
<dbReference type="GO" id="GO:0004672">
    <property type="term" value="F:protein kinase activity"/>
    <property type="evidence" value="ECO:0007669"/>
    <property type="project" value="InterPro"/>
</dbReference>
<reference evidence="2 3" key="2">
    <citation type="submission" date="2017-10" db="EMBL/GenBank/DDBJ databases">
        <title>Extensive intraspecific genome diversity in a model arbuscular mycorrhizal fungus.</title>
        <authorList>
            <person name="Chen E.C.H."/>
            <person name="Morin E."/>
            <person name="Baudet D."/>
            <person name="Noel J."/>
            <person name="Ndikumana S."/>
            <person name="Charron P."/>
            <person name="St-Onge C."/>
            <person name="Giorgi J."/>
            <person name="Grigoriev I.V."/>
            <person name="Roux C."/>
            <person name="Martin F.M."/>
            <person name="Corradi N."/>
        </authorList>
    </citation>
    <scope>NUCLEOTIDE SEQUENCE [LARGE SCALE GENOMIC DNA]</scope>
    <source>
        <strain evidence="2 3">C2</strain>
    </source>
</reference>
<dbReference type="PROSITE" id="PS50011">
    <property type="entry name" value="PROTEIN_KINASE_DOM"/>
    <property type="match status" value="1"/>
</dbReference>
<comment type="caution">
    <text evidence="2">The sequence shown here is derived from an EMBL/GenBank/DDBJ whole genome shotgun (WGS) entry which is preliminary data.</text>
</comment>
<protein>
    <recommendedName>
        <fullName evidence="1">Protein kinase domain-containing protein</fullName>
    </recommendedName>
</protein>
<dbReference type="GO" id="GO:0005524">
    <property type="term" value="F:ATP binding"/>
    <property type="evidence" value="ECO:0007669"/>
    <property type="project" value="InterPro"/>
</dbReference>
<dbReference type="SUPFAM" id="SSF56112">
    <property type="entry name" value="Protein kinase-like (PK-like)"/>
    <property type="match status" value="1"/>
</dbReference>
<accession>A0A2N1P469</accession>
<dbReference type="InterPro" id="IPR011009">
    <property type="entry name" value="Kinase-like_dom_sf"/>
</dbReference>
<reference evidence="2 3" key="1">
    <citation type="submission" date="2016-04" db="EMBL/GenBank/DDBJ databases">
        <title>Genome analyses suggest a sexual origin of heterokaryosis in a supposedly ancient asexual fungus.</title>
        <authorList>
            <person name="Ropars J."/>
            <person name="Sedzielewska K."/>
            <person name="Noel J."/>
            <person name="Charron P."/>
            <person name="Farinelli L."/>
            <person name="Marton T."/>
            <person name="Kruger M."/>
            <person name="Pelin A."/>
            <person name="Brachmann A."/>
            <person name="Corradi N."/>
        </authorList>
    </citation>
    <scope>NUCLEOTIDE SEQUENCE [LARGE SCALE GENOMIC DNA]</scope>
    <source>
        <strain evidence="2 3">C2</strain>
    </source>
</reference>
<evidence type="ECO:0000313" key="3">
    <source>
        <dbReference type="Proteomes" id="UP000233469"/>
    </source>
</evidence>
<dbReference type="Gene3D" id="1.10.510.10">
    <property type="entry name" value="Transferase(Phosphotransferase) domain 1"/>
    <property type="match status" value="1"/>
</dbReference>
<sequence>MEILKNIEIIVKNHRKVDYHKNIIRFYEISKDPTFGKYLMILEYANQGTLRNYLQTKFAK</sequence>
<dbReference type="VEuPathDB" id="FungiDB:FUN_014973"/>
<dbReference type="InterPro" id="IPR000719">
    <property type="entry name" value="Prot_kinase_dom"/>
</dbReference>
<dbReference type="Proteomes" id="UP000233469">
    <property type="component" value="Unassembled WGS sequence"/>
</dbReference>
<name>A0A2N1P469_9GLOM</name>
<dbReference type="EMBL" id="LLXL01000002">
    <property type="protein sequence ID" value="PKK80980.1"/>
    <property type="molecule type" value="Genomic_DNA"/>
</dbReference>
<feature type="domain" description="Protein kinase" evidence="1">
    <location>
        <begin position="1"/>
        <end position="60"/>
    </location>
</feature>
<evidence type="ECO:0000313" key="2">
    <source>
        <dbReference type="EMBL" id="PKK80980.1"/>
    </source>
</evidence>
<gene>
    <name evidence="2" type="ORF">RhiirC2_723105</name>
</gene>
<proteinExistence type="predicted"/>